<evidence type="ECO:0000256" key="1">
    <source>
        <dbReference type="SAM" id="Phobius"/>
    </source>
</evidence>
<evidence type="ECO:0000313" key="2">
    <source>
        <dbReference type="EMBL" id="GGH78167.1"/>
    </source>
</evidence>
<comment type="caution">
    <text evidence="2">The sequence shown here is derived from an EMBL/GenBank/DDBJ whole genome shotgun (WGS) entry which is preliminary data.</text>
</comment>
<keyword evidence="1" id="KW-0472">Membrane</keyword>
<accession>A0A917MYC1</accession>
<organism evidence="2 3">
    <name type="scientific">Filimonas zeae</name>
    <dbReference type="NCBI Taxonomy" id="1737353"/>
    <lineage>
        <taxon>Bacteria</taxon>
        <taxon>Pseudomonadati</taxon>
        <taxon>Bacteroidota</taxon>
        <taxon>Chitinophagia</taxon>
        <taxon>Chitinophagales</taxon>
        <taxon>Chitinophagaceae</taxon>
        <taxon>Filimonas</taxon>
    </lineage>
</organism>
<dbReference type="PROSITE" id="PS51257">
    <property type="entry name" value="PROKAR_LIPOPROTEIN"/>
    <property type="match status" value="1"/>
</dbReference>
<keyword evidence="1" id="KW-1133">Transmembrane helix</keyword>
<dbReference type="EMBL" id="BMIB01000004">
    <property type="protein sequence ID" value="GGH78167.1"/>
    <property type="molecule type" value="Genomic_DNA"/>
</dbReference>
<evidence type="ECO:0000313" key="3">
    <source>
        <dbReference type="Proteomes" id="UP000627292"/>
    </source>
</evidence>
<gene>
    <name evidence="2" type="ORF">GCM10011379_45640</name>
</gene>
<dbReference type="AlphaFoldDB" id="A0A917MYC1"/>
<keyword evidence="3" id="KW-1185">Reference proteome</keyword>
<dbReference type="Proteomes" id="UP000627292">
    <property type="component" value="Unassembled WGS sequence"/>
</dbReference>
<reference evidence="2" key="1">
    <citation type="journal article" date="2014" name="Int. J. Syst. Evol. Microbiol.">
        <title>Complete genome sequence of Corynebacterium casei LMG S-19264T (=DSM 44701T), isolated from a smear-ripened cheese.</title>
        <authorList>
            <consortium name="US DOE Joint Genome Institute (JGI-PGF)"/>
            <person name="Walter F."/>
            <person name="Albersmeier A."/>
            <person name="Kalinowski J."/>
            <person name="Ruckert C."/>
        </authorList>
    </citation>
    <scope>NUCLEOTIDE SEQUENCE</scope>
    <source>
        <strain evidence="2">CGMCC 1.15290</strain>
    </source>
</reference>
<protein>
    <recommendedName>
        <fullName evidence="4">Lipoprotein</fullName>
    </recommendedName>
</protein>
<feature type="transmembrane region" description="Helical" evidence="1">
    <location>
        <begin position="157"/>
        <end position="178"/>
    </location>
</feature>
<evidence type="ECO:0008006" key="4">
    <source>
        <dbReference type="Google" id="ProtNLM"/>
    </source>
</evidence>
<proteinExistence type="predicted"/>
<reference evidence="2" key="2">
    <citation type="submission" date="2020-09" db="EMBL/GenBank/DDBJ databases">
        <authorList>
            <person name="Sun Q."/>
            <person name="Zhou Y."/>
        </authorList>
    </citation>
    <scope>NUCLEOTIDE SEQUENCE</scope>
    <source>
        <strain evidence="2">CGMCC 1.15290</strain>
    </source>
</reference>
<keyword evidence="1" id="KW-0812">Transmembrane</keyword>
<sequence>MSKWLLLIVVLITACSTGRNVNKSVVSLDSLSVLKTEEFSKSSAVELNERRSVSKSKGVVSTKPDSVVGNFFFNPLDTGVVETALETGTLRVKALFNPVTGKGILTAEKKAEEVTVDVYNEESIRMFASNTDSNSRRVLDSTVLEKKERGKVSDARGAGGILGGLLLVLCCIVLAIWVRKYCKQ</sequence>
<dbReference type="RefSeq" id="WP_188956719.1">
    <property type="nucleotide sequence ID" value="NZ_BMIB01000004.1"/>
</dbReference>
<name>A0A917MYC1_9BACT</name>